<proteinExistence type="inferred from homology"/>
<dbReference type="CDD" id="cd12531">
    <property type="entry name" value="RRM3_MEI2_like"/>
    <property type="match status" value="1"/>
</dbReference>
<dbReference type="SUPFAM" id="SSF54928">
    <property type="entry name" value="RNA-binding domain, RBD"/>
    <property type="match status" value="2"/>
</dbReference>
<dbReference type="InterPro" id="IPR015421">
    <property type="entry name" value="PyrdxlP-dep_Trfase_major"/>
</dbReference>
<comment type="caution">
    <text evidence="6">The sequence shown here is derived from an EMBL/GenBank/DDBJ whole genome shotgun (WGS) entry which is preliminary data.</text>
</comment>
<dbReference type="Gene3D" id="3.40.640.10">
    <property type="entry name" value="Type I PLP-dependent aspartate aminotransferase-like (Major domain)"/>
    <property type="match status" value="1"/>
</dbReference>
<evidence type="ECO:0000256" key="3">
    <source>
        <dbReference type="ARBA" id="ARBA00022898"/>
    </source>
</evidence>
<dbReference type="Pfam" id="PF04059">
    <property type="entry name" value="RRM_2"/>
    <property type="match status" value="1"/>
</dbReference>
<dbReference type="Gene3D" id="3.90.1150.10">
    <property type="entry name" value="Aspartate Aminotransferase, domain 1"/>
    <property type="match status" value="1"/>
</dbReference>
<feature type="compositionally biased region" description="Gly residues" evidence="4">
    <location>
        <begin position="798"/>
        <end position="807"/>
    </location>
</feature>
<evidence type="ECO:0000256" key="2">
    <source>
        <dbReference type="ARBA" id="ARBA00009077"/>
    </source>
</evidence>
<feature type="region of interest" description="Disordered" evidence="4">
    <location>
        <begin position="1566"/>
        <end position="1589"/>
    </location>
</feature>
<reference evidence="6 7" key="1">
    <citation type="journal article" date="2024" name="Nat. Commun.">
        <title>Phylogenomics reveals the evolutionary origins of lichenization in chlorophyte algae.</title>
        <authorList>
            <person name="Puginier C."/>
            <person name="Libourel C."/>
            <person name="Otte J."/>
            <person name="Skaloud P."/>
            <person name="Haon M."/>
            <person name="Grisel S."/>
            <person name="Petersen M."/>
            <person name="Berrin J.G."/>
            <person name="Delaux P.M."/>
            <person name="Dal Grande F."/>
            <person name="Keller J."/>
        </authorList>
    </citation>
    <scope>NUCLEOTIDE SEQUENCE [LARGE SCALE GENOMIC DNA]</scope>
    <source>
        <strain evidence="6 7">SAG 245.80</strain>
    </source>
</reference>
<dbReference type="Proteomes" id="UP001445335">
    <property type="component" value="Unassembled WGS sequence"/>
</dbReference>
<gene>
    <name evidence="6" type="ORF">WJX81_001329</name>
</gene>
<keyword evidence="3" id="KW-0663">Pyridoxal phosphate</keyword>
<feature type="compositionally biased region" description="Gly residues" evidence="4">
    <location>
        <begin position="1194"/>
        <end position="1203"/>
    </location>
</feature>
<dbReference type="PANTHER" id="PTHR11808">
    <property type="entry name" value="TRANS-SULFURATION ENZYME FAMILY MEMBER"/>
    <property type="match status" value="1"/>
</dbReference>
<dbReference type="GO" id="GO:0003676">
    <property type="term" value="F:nucleic acid binding"/>
    <property type="evidence" value="ECO:0007669"/>
    <property type="project" value="InterPro"/>
</dbReference>
<dbReference type="InterPro" id="IPR015422">
    <property type="entry name" value="PyrdxlP-dep_Trfase_small"/>
</dbReference>
<dbReference type="Pfam" id="PF01053">
    <property type="entry name" value="Cys_Met_Meta_PP"/>
    <property type="match status" value="1"/>
</dbReference>
<feature type="compositionally biased region" description="Low complexity" evidence="4">
    <location>
        <begin position="1147"/>
        <end position="1157"/>
    </location>
</feature>
<accession>A0AAW1QJT2</accession>
<organism evidence="6 7">
    <name type="scientific">Elliptochloris bilobata</name>
    <dbReference type="NCBI Taxonomy" id="381761"/>
    <lineage>
        <taxon>Eukaryota</taxon>
        <taxon>Viridiplantae</taxon>
        <taxon>Chlorophyta</taxon>
        <taxon>core chlorophytes</taxon>
        <taxon>Trebouxiophyceae</taxon>
        <taxon>Trebouxiophyceae incertae sedis</taxon>
        <taxon>Elliptochloris clade</taxon>
        <taxon>Elliptochloris</taxon>
    </lineage>
</organism>
<dbReference type="InterPro" id="IPR015424">
    <property type="entry name" value="PyrdxlP-dep_Trfase"/>
</dbReference>
<dbReference type="GO" id="GO:0019346">
    <property type="term" value="P:transsulfuration"/>
    <property type="evidence" value="ECO:0007669"/>
    <property type="project" value="InterPro"/>
</dbReference>
<feature type="domain" description="Mei2-like C-terminal RNA recognition motif" evidence="5">
    <location>
        <begin position="1411"/>
        <end position="1507"/>
    </location>
</feature>
<evidence type="ECO:0000259" key="5">
    <source>
        <dbReference type="Pfam" id="PF04059"/>
    </source>
</evidence>
<feature type="compositionally biased region" description="Low complexity" evidence="4">
    <location>
        <begin position="638"/>
        <end position="656"/>
    </location>
</feature>
<dbReference type="SUPFAM" id="SSF53383">
    <property type="entry name" value="PLP-dependent transferases"/>
    <property type="match status" value="1"/>
</dbReference>
<dbReference type="InterPro" id="IPR007201">
    <property type="entry name" value="Mei2-like_Rrm_C"/>
</dbReference>
<dbReference type="GO" id="GO:0030170">
    <property type="term" value="F:pyridoxal phosphate binding"/>
    <property type="evidence" value="ECO:0007669"/>
    <property type="project" value="InterPro"/>
</dbReference>
<dbReference type="InterPro" id="IPR035979">
    <property type="entry name" value="RBD_domain_sf"/>
</dbReference>
<evidence type="ECO:0000256" key="1">
    <source>
        <dbReference type="ARBA" id="ARBA00001933"/>
    </source>
</evidence>
<protein>
    <recommendedName>
        <fullName evidence="5">Mei2-like C-terminal RNA recognition motif domain-containing protein</fullName>
    </recommendedName>
</protein>
<sequence>MSAKFDPQASLAALRRQYGEHGGVNASIESSTTFTVMRAETLGAIFEGAKNPDNGACYLYGRSFNPTVRYLGQQLAALEGMEAGYTCSSGMAAISAVLLQLCNTGDHIVCSNTVYGGTFALLKSFFPTKCGVTTTFVDITNLDEVAAAVTNRTRALYVEAISNPTLVVADLPQLAGIAHAHGLQFVVDNTFSPMVLSPARWGADIVVHSLTKFISGASDIVAGAVLGSTAFIKSLMDLHLGAVMLLGPTMDPKVASELSLRLPHLGLRMAEHSRRALAFAERLQLAGGEVSYPGLPSHPQHALLQRLANPGYGLGGLLTLDLGSQRAAERFLERAQNKHGFGLIAVSLGYAETLLSVSGASTSSELSPHERAAAGISSGLVRMSVGITGTLEARWAQLEEAFRAIARPAEPAFRAAQVVRDVAGGLVRVASWDSAGSEGLGMDDALGATARPAAAAGASDSGDEAALRVKIRRVGAKEIVYSRLAPQAGWAKEVEDSRLAPDHVTCQLNDIPGGFGKASTRAHVKGGHWCMDVSGGAAAAAWPQLGPRLAPHALRKGTPLGGSPVATACDAATGWPASSFSTDLVRVSNGVVEWQVPPTSSSSTLHDAHSSSDELYDRGAADAGMPAHAPPPGLVMDPTSALAPPATASGFASESGAGAGGAQTMQMGGGLAGASEAAEYSSEAGSLSARGYGSTDRLDQLASVSMPLAGPLGASASANGLVGSGGQLGGLGAPLQGGAMSGGATQGGQVGGAGVGAGEALGGRRRADGRQRSAGGEEDIFSAVGGLELDAELRGGAHAQGGEGGVPRVGSHGALAQPQAELPPEEAPTRSLLVSRVDPNHSAEQLKQLFSGWGELRTLYMGDNGTIVIGYHDIRAAMMAHHTLRKENMDIRYATARDGVGGREGEGIVSLFNVSDAISDAEVMLRLRSQYGEVCSVKPHPHMRGCRLVEFYDLRVAAAVLASLDGAASKVPTISELPQQLGTSQLPTGLRNVQSSHVLYSHGGGGNGGPGPAPAGSSSGELDWPQQPRAHSYDNALTPEAMAAMMSAAGGGGGGGVSGAYDAQALALLSAQAGGSSAALAALGDQLARAGYGGSSNALQLQALLASRDGSSASLSSLGLAGGSHPNLASAGSLGLPRGGGGGRGSPGRTPSSASLGSGAGLLGADSQHLSTSQLLAVQGALRNPGSYSDASPAGGGGPGGGLPRRPASMSTGNLMDLYESTAVDRGGAGSGMAGLRGVASSSNLWDQQLQSAASSPAAGGMWSGDGSGWGAAFAPGANEASLRAQAALALGVGADGVPQASIGYLGQGAGAGQAAASAQQYLHQQLLGNLTPQQSVALLAKHGLAGPGGMRGVAGMAGRGKAGREDGALGAGGRLSRRASDPAAEAERRAAQDKVFALDLDRVSNNEDRRTTLMIKNIPNKYTQKMLLSTMDEQFKGAYDFFYLPIDFKNKCNVGYAFINMVDPRYIIPLVQRFNHKKWEKFNSEKVCHISYARIQGKNALVTHFQNSSLMHEDKRCRPILFHIDGPLAGDQEAFPVGPNVRSRPARAAAPGMLGAAMGGPLGGAGMHHAMGGPQPPPLGQPQRGLGP</sequence>
<feature type="region of interest" description="Disordered" evidence="4">
    <location>
        <begin position="755"/>
        <end position="779"/>
    </location>
</feature>
<feature type="region of interest" description="Disordered" evidence="4">
    <location>
        <begin position="1129"/>
        <end position="1161"/>
    </location>
</feature>
<dbReference type="GO" id="GO:0016846">
    <property type="term" value="F:carbon-sulfur lyase activity"/>
    <property type="evidence" value="ECO:0007669"/>
    <property type="project" value="TreeGrafter"/>
</dbReference>
<name>A0AAW1QJT2_9CHLO</name>
<keyword evidence="7" id="KW-1185">Reference proteome</keyword>
<comment type="similarity">
    <text evidence="2">Belongs to the trans-sulfuration enzymes family.</text>
</comment>
<comment type="cofactor">
    <cofactor evidence="1">
        <name>pyridoxal 5'-phosphate</name>
        <dbReference type="ChEBI" id="CHEBI:597326"/>
    </cofactor>
</comment>
<dbReference type="FunFam" id="3.40.640.10:FF:000046">
    <property type="entry name" value="Cystathionine gamma-lyase"/>
    <property type="match status" value="1"/>
</dbReference>
<feature type="region of interest" description="Disordered" evidence="4">
    <location>
        <begin position="796"/>
        <end position="828"/>
    </location>
</feature>
<feature type="region of interest" description="Disordered" evidence="4">
    <location>
        <begin position="596"/>
        <end position="664"/>
    </location>
</feature>
<dbReference type="InterPro" id="IPR000277">
    <property type="entry name" value="Cys/Met-Metab_PyrdxlP-dep_enz"/>
</dbReference>
<feature type="region of interest" description="Disordered" evidence="4">
    <location>
        <begin position="1184"/>
        <end position="1212"/>
    </location>
</feature>
<evidence type="ECO:0000256" key="4">
    <source>
        <dbReference type="SAM" id="MobiDB-lite"/>
    </source>
</evidence>
<feature type="compositionally biased region" description="Basic and acidic residues" evidence="4">
    <location>
        <begin position="606"/>
        <end position="620"/>
    </location>
</feature>
<dbReference type="GO" id="GO:0005737">
    <property type="term" value="C:cytoplasm"/>
    <property type="evidence" value="ECO:0007669"/>
    <property type="project" value="TreeGrafter"/>
</dbReference>
<dbReference type="FunFam" id="3.90.1150.10:FF:000087">
    <property type="entry name" value="Putative methionine gamma-lyase"/>
    <property type="match status" value="1"/>
</dbReference>
<evidence type="ECO:0000313" key="7">
    <source>
        <dbReference type="Proteomes" id="UP001445335"/>
    </source>
</evidence>
<dbReference type="EMBL" id="JALJOU010000098">
    <property type="protein sequence ID" value="KAK9821715.1"/>
    <property type="molecule type" value="Genomic_DNA"/>
</dbReference>
<dbReference type="PANTHER" id="PTHR11808:SF80">
    <property type="entry name" value="CYSTATHIONINE GAMMA-LYASE"/>
    <property type="match status" value="1"/>
</dbReference>
<dbReference type="InterPro" id="IPR034454">
    <property type="entry name" value="MEI2-like_RRM3"/>
</dbReference>
<evidence type="ECO:0000313" key="6">
    <source>
        <dbReference type="EMBL" id="KAK9821715.1"/>
    </source>
</evidence>
<feature type="region of interest" description="Disordered" evidence="4">
    <location>
        <begin position="997"/>
        <end position="1032"/>
    </location>
</feature>
<feature type="region of interest" description="Disordered" evidence="4">
    <location>
        <begin position="1365"/>
        <end position="1387"/>
    </location>
</feature>
<feature type="compositionally biased region" description="Gly residues" evidence="4">
    <location>
        <begin position="1137"/>
        <end position="1146"/>
    </location>
</feature>